<dbReference type="InterPro" id="IPR010493">
    <property type="entry name" value="Ser_AcTrfase_N"/>
</dbReference>
<gene>
    <name evidence="9" type="ORF">ACOF00016_LOCUS3561</name>
</gene>
<dbReference type="FunFam" id="2.160.10.10:FF:000002">
    <property type="entry name" value="Serine acetyltransferase"/>
    <property type="match status" value="1"/>
</dbReference>
<dbReference type="CDD" id="cd03354">
    <property type="entry name" value="LbH_SAT"/>
    <property type="match status" value="1"/>
</dbReference>
<dbReference type="UniPathway" id="UPA00136">
    <property type="reaction ID" value="UER00199"/>
</dbReference>
<sequence length="527" mass="56108">MSVAVASTATAAATMCNGLTMNSPQDFVDPVDWSDLDDLSRQLRQEAIQTWHDEPELGPLLRNTVLAPGVRTFEDAVACTVAYRLLSKPCPQTPPASFASNAAPADIPTFCPSSLRGIISEALHNNLLREAGHSASEAVRLDALAVCDRDPAVDTVLEVVLFLKGFAALVCHRAAYYKWHAHKQKNAKKKSLTALWLQSQASSIFGLDIHPAATIGAGVLFDHGTGIVIGETATVGDGCTMLHGVTLGGTGKDIGDRHPKVGANVLIGANASLLGNISIGDGAKIGAGSVVLRPIPAHATAVGSPAKIVGRARESNPGSTMDETLQNVQLMRKSASSATLETVASTNTDGTSPVTQLTAYDENSSTDDVDQSSSSSSGSEGEDGEAESSLETKDRTTKHKHDKKKKDKGTSSTDAFCPFRDYIRLAKNAPPDSITFCTLKSLLQPEGCPLYQIGEIMFTLDTRNVGYVKPEAFLTNEAKQIIVEKTKWPLERVTAVLEKFRDKWHNATSNKARQPHAVQSSLIPVSG</sequence>
<dbReference type="Gene3D" id="1.10.3130.10">
    <property type="entry name" value="serine acetyltransferase, domain 1"/>
    <property type="match status" value="1"/>
</dbReference>
<dbReference type="SUPFAM" id="SSF51161">
    <property type="entry name" value="Trimeric LpxA-like enzymes"/>
    <property type="match status" value="1"/>
</dbReference>
<evidence type="ECO:0000256" key="4">
    <source>
        <dbReference type="ARBA" id="ARBA00022605"/>
    </source>
</evidence>
<dbReference type="AlphaFoldDB" id="A0A7S3KZ49"/>
<dbReference type="Pfam" id="PF00132">
    <property type="entry name" value="Hexapep"/>
    <property type="match status" value="1"/>
</dbReference>
<dbReference type="EMBL" id="HBIM01004163">
    <property type="protein sequence ID" value="CAE0405549.1"/>
    <property type="molecule type" value="Transcribed_RNA"/>
</dbReference>
<evidence type="ECO:0000256" key="6">
    <source>
        <dbReference type="ARBA" id="ARBA00023315"/>
    </source>
</evidence>
<dbReference type="SMART" id="SM00971">
    <property type="entry name" value="SATase_N"/>
    <property type="match status" value="1"/>
</dbReference>
<evidence type="ECO:0000256" key="5">
    <source>
        <dbReference type="ARBA" id="ARBA00022679"/>
    </source>
</evidence>
<keyword evidence="5" id="KW-0808">Transferase</keyword>
<dbReference type="InterPro" id="IPR011004">
    <property type="entry name" value="Trimer_LpxA-like_sf"/>
</dbReference>
<evidence type="ECO:0000256" key="1">
    <source>
        <dbReference type="ARBA" id="ARBA00004876"/>
    </source>
</evidence>
<evidence type="ECO:0000256" key="3">
    <source>
        <dbReference type="ARBA" id="ARBA00013266"/>
    </source>
</evidence>
<feature type="compositionally biased region" description="Basic residues" evidence="7">
    <location>
        <begin position="396"/>
        <end position="407"/>
    </location>
</feature>
<dbReference type="Pfam" id="PF06426">
    <property type="entry name" value="SATase_N"/>
    <property type="match status" value="1"/>
</dbReference>
<feature type="domain" description="Serine acetyltransferase N-terminal" evidence="8">
    <location>
        <begin position="39"/>
        <end position="171"/>
    </location>
</feature>
<evidence type="ECO:0000259" key="8">
    <source>
        <dbReference type="SMART" id="SM00971"/>
    </source>
</evidence>
<proteinExistence type="inferred from homology"/>
<dbReference type="PANTHER" id="PTHR42811">
    <property type="entry name" value="SERINE ACETYLTRANSFERASE"/>
    <property type="match status" value="1"/>
</dbReference>
<dbReference type="PROSITE" id="PS00101">
    <property type="entry name" value="HEXAPEP_TRANSFERASES"/>
    <property type="match status" value="1"/>
</dbReference>
<feature type="region of interest" description="Disordered" evidence="7">
    <location>
        <begin position="507"/>
        <end position="527"/>
    </location>
</feature>
<dbReference type="Gene3D" id="2.160.10.10">
    <property type="entry name" value="Hexapeptide repeat proteins"/>
    <property type="match status" value="1"/>
</dbReference>
<dbReference type="GO" id="GO:0006535">
    <property type="term" value="P:cysteine biosynthetic process from serine"/>
    <property type="evidence" value="ECO:0007669"/>
    <property type="project" value="InterPro"/>
</dbReference>
<keyword evidence="4" id="KW-0028">Amino-acid biosynthesis</keyword>
<feature type="region of interest" description="Disordered" evidence="7">
    <location>
        <begin position="336"/>
        <end position="411"/>
    </location>
</feature>
<name>A0A7S3KZ49_9STRA</name>
<dbReference type="InterPro" id="IPR053376">
    <property type="entry name" value="Serine_acetyltransferase"/>
</dbReference>
<evidence type="ECO:0000313" key="9">
    <source>
        <dbReference type="EMBL" id="CAE0405549.1"/>
    </source>
</evidence>
<comment type="similarity">
    <text evidence="2">Belongs to the transferase hexapeptide repeat family.</text>
</comment>
<dbReference type="GO" id="GO:0009001">
    <property type="term" value="F:serine O-acetyltransferase activity"/>
    <property type="evidence" value="ECO:0007669"/>
    <property type="project" value="UniProtKB-EC"/>
</dbReference>
<organism evidence="9">
    <name type="scientific">Amphora coffeiformis</name>
    <dbReference type="NCBI Taxonomy" id="265554"/>
    <lineage>
        <taxon>Eukaryota</taxon>
        <taxon>Sar</taxon>
        <taxon>Stramenopiles</taxon>
        <taxon>Ochrophyta</taxon>
        <taxon>Bacillariophyta</taxon>
        <taxon>Bacillariophyceae</taxon>
        <taxon>Bacillariophycidae</taxon>
        <taxon>Thalassiophysales</taxon>
        <taxon>Catenulaceae</taxon>
        <taxon>Amphora</taxon>
    </lineage>
</organism>
<dbReference type="InterPro" id="IPR018357">
    <property type="entry name" value="Hexapep_transf_CS"/>
</dbReference>
<protein>
    <recommendedName>
        <fullName evidence="3">serine O-acetyltransferase</fullName>
        <ecNumber evidence="3">2.3.1.30</ecNumber>
    </recommendedName>
</protein>
<dbReference type="InterPro" id="IPR001451">
    <property type="entry name" value="Hexapep"/>
</dbReference>
<accession>A0A7S3KZ49</accession>
<comment type="pathway">
    <text evidence="1">Amino-acid biosynthesis; L-cysteine biosynthesis; L-cysteine from L-serine: step 1/2.</text>
</comment>
<dbReference type="EC" id="2.3.1.30" evidence="3"/>
<dbReference type="InterPro" id="IPR045304">
    <property type="entry name" value="LbH_SAT"/>
</dbReference>
<reference evidence="9" key="1">
    <citation type="submission" date="2021-01" db="EMBL/GenBank/DDBJ databases">
        <authorList>
            <person name="Corre E."/>
            <person name="Pelletier E."/>
            <person name="Niang G."/>
            <person name="Scheremetjew M."/>
            <person name="Finn R."/>
            <person name="Kale V."/>
            <person name="Holt S."/>
            <person name="Cochrane G."/>
            <person name="Meng A."/>
            <person name="Brown T."/>
            <person name="Cohen L."/>
        </authorList>
    </citation>
    <scope>NUCLEOTIDE SEQUENCE</scope>
    <source>
        <strain evidence="9">CCMP127</strain>
    </source>
</reference>
<dbReference type="GO" id="GO:0005737">
    <property type="term" value="C:cytoplasm"/>
    <property type="evidence" value="ECO:0007669"/>
    <property type="project" value="InterPro"/>
</dbReference>
<evidence type="ECO:0000256" key="2">
    <source>
        <dbReference type="ARBA" id="ARBA00007274"/>
    </source>
</evidence>
<keyword evidence="6" id="KW-0012">Acyltransferase</keyword>
<dbReference type="InterPro" id="IPR042122">
    <property type="entry name" value="Ser_AcTrfase_N_sf"/>
</dbReference>
<dbReference type="NCBIfam" id="NF041874">
    <property type="entry name" value="EPS_EpsC"/>
    <property type="match status" value="1"/>
</dbReference>
<evidence type="ECO:0000256" key="7">
    <source>
        <dbReference type="SAM" id="MobiDB-lite"/>
    </source>
</evidence>
<feature type="compositionally biased region" description="Polar residues" evidence="7">
    <location>
        <begin position="336"/>
        <end position="363"/>
    </location>
</feature>